<reference evidence="2 3" key="1">
    <citation type="journal article" date="2015" name="BMC Genomics">
        <title>Insights from the genome of Ophiocordyceps polyrhachis-furcata to pathogenicity and host specificity in insect fungi.</title>
        <authorList>
            <person name="Wichadakul D."/>
            <person name="Kobmoo N."/>
            <person name="Ingsriswang S."/>
            <person name="Tangphatsornruang S."/>
            <person name="Chantasingh D."/>
            <person name="Luangsa-ard J.J."/>
            <person name="Eurwilaichitr L."/>
        </authorList>
    </citation>
    <scope>NUCLEOTIDE SEQUENCE [LARGE SCALE GENOMIC DNA]</scope>
    <source>
        <strain evidence="2 3">BCC 54312</strain>
    </source>
</reference>
<dbReference type="Proteomes" id="UP000253664">
    <property type="component" value="Unassembled WGS sequence"/>
</dbReference>
<sequence length="121" mass="13618">MSRIQVPDCNLSSADATPGENLVQPRRLKSKTRDEGGSQTIQQRVSGPNTDFHRQAPGQGQISEQTVDTKQFNSWKKKQEREKKNVVTLAMLLDGHFNFAPISEDCLERDLGGDCMHEYVD</sequence>
<feature type="compositionally biased region" description="Polar residues" evidence="1">
    <location>
        <begin position="37"/>
        <end position="49"/>
    </location>
</feature>
<dbReference type="AlphaFoldDB" id="A0A367L773"/>
<dbReference type="EMBL" id="LKCN02000013">
    <property type="protein sequence ID" value="RCI10259.1"/>
    <property type="molecule type" value="Genomic_DNA"/>
</dbReference>
<gene>
    <name evidence="2" type="ORF">L249_8526</name>
</gene>
<proteinExistence type="predicted"/>
<evidence type="ECO:0000313" key="3">
    <source>
        <dbReference type="Proteomes" id="UP000253664"/>
    </source>
</evidence>
<evidence type="ECO:0000313" key="2">
    <source>
        <dbReference type="EMBL" id="RCI10259.1"/>
    </source>
</evidence>
<name>A0A367L773_9HYPO</name>
<protein>
    <submittedName>
        <fullName evidence="2">Uncharacterized protein</fullName>
    </submittedName>
</protein>
<comment type="caution">
    <text evidence="2">The sequence shown here is derived from an EMBL/GenBank/DDBJ whole genome shotgun (WGS) entry which is preliminary data.</text>
</comment>
<evidence type="ECO:0000256" key="1">
    <source>
        <dbReference type="SAM" id="MobiDB-lite"/>
    </source>
</evidence>
<organism evidence="2 3">
    <name type="scientific">Ophiocordyceps polyrhachis-furcata BCC 54312</name>
    <dbReference type="NCBI Taxonomy" id="1330021"/>
    <lineage>
        <taxon>Eukaryota</taxon>
        <taxon>Fungi</taxon>
        <taxon>Dikarya</taxon>
        <taxon>Ascomycota</taxon>
        <taxon>Pezizomycotina</taxon>
        <taxon>Sordariomycetes</taxon>
        <taxon>Hypocreomycetidae</taxon>
        <taxon>Hypocreales</taxon>
        <taxon>Ophiocordycipitaceae</taxon>
        <taxon>Ophiocordyceps</taxon>
    </lineage>
</organism>
<feature type="region of interest" description="Disordered" evidence="1">
    <location>
        <begin position="1"/>
        <end position="77"/>
    </location>
</feature>
<keyword evidence="3" id="KW-1185">Reference proteome</keyword>
<feature type="compositionally biased region" description="Polar residues" evidence="1">
    <location>
        <begin position="58"/>
        <end position="74"/>
    </location>
</feature>
<accession>A0A367L773</accession>